<dbReference type="KEGG" id="bvz:BRAD3257_3247"/>
<protein>
    <submittedName>
        <fullName evidence="1">Uncharacterized protein</fullName>
    </submittedName>
</protein>
<evidence type="ECO:0000313" key="2">
    <source>
        <dbReference type="Proteomes" id="UP000246085"/>
    </source>
</evidence>
<name>A0A2U3PYP8_9BRAD</name>
<dbReference type="AlphaFoldDB" id="A0A2U3PYP8"/>
<accession>A0A2U3PYP8</accession>
<evidence type="ECO:0000313" key="1">
    <source>
        <dbReference type="EMBL" id="SPP94287.1"/>
    </source>
</evidence>
<dbReference type="EMBL" id="LS398110">
    <property type="protein sequence ID" value="SPP94287.1"/>
    <property type="molecule type" value="Genomic_DNA"/>
</dbReference>
<organism evidence="1 2">
    <name type="scientific">Bradyrhizobium vignae</name>
    <dbReference type="NCBI Taxonomy" id="1549949"/>
    <lineage>
        <taxon>Bacteria</taxon>
        <taxon>Pseudomonadati</taxon>
        <taxon>Pseudomonadota</taxon>
        <taxon>Alphaproteobacteria</taxon>
        <taxon>Hyphomicrobiales</taxon>
        <taxon>Nitrobacteraceae</taxon>
        <taxon>Bradyrhizobium</taxon>
    </lineage>
</organism>
<sequence>MGNGGGLACRMVNRRFQNQPFVAVRMSFAVVFSTGDGLCLDSQSSRAQASRAGCTGNGA</sequence>
<proteinExistence type="predicted"/>
<dbReference type="Proteomes" id="UP000246085">
    <property type="component" value="Chromosome BRAD3257"/>
</dbReference>
<gene>
    <name evidence="1" type="ORF">BRAD3257_3247</name>
</gene>
<reference evidence="1 2" key="1">
    <citation type="submission" date="2018-03" db="EMBL/GenBank/DDBJ databases">
        <authorList>
            <person name="Gully D."/>
        </authorList>
    </citation>
    <scope>NUCLEOTIDE SEQUENCE [LARGE SCALE GENOMIC DNA]</scope>
    <source>
        <strain evidence="1">ORS3257</strain>
    </source>
</reference>